<dbReference type="AlphaFoldDB" id="A0A2S4MBS4"/>
<organism evidence="1 2">
    <name type="scientific">Paraburkholderia eburnea</name>
    <dbReference type="NCBI Taxonomy" id="1189126"/>
    <lineage>
        <taxon>Bacteria</taxon>
        <taxon>Pseudomonadati</taxon>
        <taxon>Pseudomonadota</taxon>
        <taxon>Betaproteobacteria</taxon>
        <taxon>Burkholderiales</taxon>
        <taxon>Burkholderiaceae</taxon>
        <taxon>Paraburkholderia</taxon>
    </lineage>
</organism>
<evidence type="ECO:0008006" key="3">
    <source>
        <dbReference type="Google" id="ProtNLM"/>
    </source>
</evidence>
<reference evidence="1 2" key="1">
    <citation type="submission" date="2018-01" db="EMBL/GenBank/DDBJ databases">
        <title>Genomic Encyclopedia of Type Strains, Phase III (KMG-III): the genomes of soil and plant-associated and newly described type strains.</title>
        <authorList>
            <person name="Whitman W."/>
        </authorList>
    </citation>
    <scope>NUCLEOTIDE SEQUENCE [LARGE SCALE GENOMIC DNA]</scope>
    <source>
        <strain evidence="1 2">JCM 18070</strain>
    </source>
</reference>
<name>A0A2S4MBS4_9BURK</name>
<accession>A0A2S4MBS4</accession>
<protein>
    <recommendedName>
        <fullName evidence="3">Transcriptional activator HlyU</fullName>
    </recommendedName>
</protein>
<dbReference type="Proteomes" id="UP000237381">
    <property type="component" value="Unassembled WGS sequence"/>
</dbReference>
<keyword evidence="2" id="KW-1185">Reference proteome</keyword>
<evidence type="ECO:0000313" key="1">
    <source>
        <dbReference type="EMBL" id="POR52085.1"/>
    </source>
</evidence>
<comment type="caution">
    <text evidence="1">The sequence shown here is derived from an EMBL/GenBank/DDBJ whole genome shotgun (WGS) entry which is preliminary data.</text>
</comment>
<dbReference type="EMBL" id="PQGA01000005">
    <property type="protein sequence ID" value="POR52085.1"/>
    <property type="molecule type" value="Genomic_DNA"/>
</dbReference>
<proteinExistence type="predicted"/>
<sequence>MAALWLCRTVLYAPTKNGQGSQGRKRHMHFDAAFTHRGYLLNCAPARAGDGTYQPYVVISRSSDGELVANRFFPAELRFPDEAAAIAHARDWAVRWIDASSVTL</sequence>
<evidence type="ECO:0000313" key="2">
    <source>
        <dbReference type="Proteomes" id="UP000237381"/>
    </source>
</evidence>
<gene>
    <name evidence="1" type="ORF">B0G62_10553</name>
</gene>